<evidence type="ECO:0000256" key="2">
    <source>
        <dbReference type="ARBA" id="ARBA00022729"/>
    </source>
</evidence>
<feature type="domain" description="Ig-like" evidence="5">
    <location>
        <begin position="204"/>
        <end position="307"/>
    </location>
</feature>
<sequence length="868" mass="94508">MRTYHMAVNIRNITAGDFPRHEILESLSIWDSNVLELDRGAFESLPSLEALDLRRNKIRRLKPETFKGLARLTTLNLEDNKIHQIDSKAFVGLYRLEFLRLSMNCLSSIPRGIWSFVNSDHELVLQLSENPITSISEVEELRHISTAVSLSLRSSQLLCDCKLREIKSWLLENNHLRWDIQCMVGGNRDRLKGVDWQDLMCTSPDVSVSLDNGTATGEVSLTCRTDCQEGLAFVWVTPSGDYRPPSYEYYNNYTHVSRSSCKGSPVTSWETRRMCYSVLNIPSVGNGTNGTYTCQVTADHTDNASASAVLLLSSSTETTVMTVTPQAGNKSVDKKNTTGAYRPELQTTVMITTLPARDKAVEKETTNGTEFELSTAQLIFVGLGSFCGCSVIIGVIAACVSRCQVDRADGGHYENDDQFTDTKGAAGGHYENDDQFADTKGAAGGHYENDDQFTDTKGAAGGHYENDDQFTDTKGAAGGHYENDDQFTDTKGAAGGHYENDDQFSDTNGAAGGHYENDDQFTDTKGATDGHYENDDQFSDTNGAAGGHYENDDQFTDTKGATDGHYENDDQFSDTNGAAGGHYENDDQFSDTEEALGGHYENDDQFLGDDVSKHSNKTAPGKPTSGEPGKAPSSTGAKRTRPSQNQRGLATTRAGSNNKTAMAISRIVAIHAEAKATRQYDNDRKDGRQNLNNTNATAPSAGRASDDEEQTAGHYDNDKTANASNATVRTDDDSDSDHDYMSLPGNRSAGRETEQGEVGSKAGEKNPVSISLSATEVSENGYITLPDTENAGDNSVSDHTYITLPDTENAGDNSDHTYITLPDTENAGDNSVSDHTYITLPDTENAGDNSDHTYITFPDTENVPTRTK</sequence>
<feature type="region of interest" description="Disordered" evidence="4">
    <location>
        <begin position="805"/>
        <end position="868"/>
    </location>
</feature>
<feature type="region of interest" description="Disordered" evidence="4">
    <location>
        <begin position="410"/>
        <end position="660"/>
    </location>
</feature>
<keyword evidence="2" id="KW-0732">Signal</keyword>
<keyword evidence="1" id="KW-0433">Leucine-rich repeat</keyword>
<dbReference type="EMBL" id="GG666451">
    <property type="protein sequence ID" value="EEN70051.1"/>
    <property type="molecule type" value="Genomic_DNA"/>
</dbReference>
<dbReference type="PROSITE" id="PS50835">
    <property type="entry name" value="IG_LIKE"/>
    <property type="match status" value="1"/>
</dbReference>
<gene>
    <name evidence="6" type="ORF">BRAFLDRAFT_67374</name>
</gene>
<dbReference type="Pfam" id="PF13855">
    <property type="entry name" value="LRR_8"/>
    <property type="match status" value="1"/>
</dbReference>
<organism evidence="6">
    <name type="scientific">Branchiostoma floridae</name>
    <name type="common">Florida lancelet</name>
    <name type="synonym">Amphioxus</name>
    <dbReference type="NCBI Taxonomy" id="7739"/>
    <lineage>
        <taxon>Eukaryota</taxon>
        <taxon>Metazoa</taxon>
        <taxon>Chordata</taxon>
        <taxon>Cephalochordata</taxon>
        <taxon>Leptocardii</taxon>
        <taxon>Amphioxiformes</taxon>
        <taxon>Branchiostomatidae</taxon>
        <taxon>Branchiostoma</taxon>
    </lineage>
</organism>
<dbReference type="eggNOG" id="KOG4237">
    <property type="taxonomic scope" value="Eukaryota"/>
</dbReference>
<feature type="compositionally biased region" description="Polar residues" evidence="4">
    <location>
        <begin position="827"/>
        <end position="836"/>
    </location>
</feature>
<accession>C3XQ30</accession>
<dbReference type="AlphaFoldDB" id="C3XQ30"/>
<dbReference type="SUPFAM" id="SSF48726">
    <property type="entry name" value="Immunoglobulin"/>
    <property type="match status" value="1"/>
</dbReference>
<feature type="compositionally biased region" description="Basic and acidic residues" evidence="4">
    <location>
        <begin position="676"/>
        <end position="688"/>
    </location>
</feature>
<dbReference type="Gene3D" id="3.80.10.10">
    <property type="entry name" value="Ribonuclease Inhibitor"/>
    <property type="match status" value="1"/>
</dbReference>
<dbReference type="InterPro" id="IPR032675">
    <property type="entry name" value="LRR_dom_sf"/>
</dbReference>
<feature type="compositionally biased region" description="Polar residues" evidence="4">
    <location>
        <begin position="689"/>
        <end position="698"/>
    </location>
</feature>
<dbReference type="InParanoid" id="C3XQ30"/>
<dbReference type="PROSITE" id="PS51450">
    <property type="entry name" value="LRR"/>
    <property type="match status" value="3"/>
</dbReference>
<dbReference type="PANTHER" id="PTHR24366">
    <property type="entry name" value="IG(IMMUNOGLOBULIN) AND LRR(LEUCINE RICH REPEAT) DOMAINS"/>
    <property type="match status" value="1"/>
</dbReference>
<dbReference type="PANTHER" id="PTHR24366:SF96">
    <property type="entry name" value="LEUCINE RICH REPEAT CONTAINING 53"/>
    <property type="match status" value="1"/>
</dbReference>
<keyword evidence="3" id="KW-0677">Repeat</keyword>
<feature type="compositionally biased region" description="Polar residues" evidence="4">
    <location>
        <begin position="632"/>
        <end position="660"/>
    </location>
</feature>
<evidence type="ECO:0000256" key="3">
    <source>
        <dbReference type="ARBA" id="ARBA00022737"/>
    </source>
</evidence>
<proteinExistence type="predicted"/>
<name>C3XQ30_BRAFL</name>
<protein>
    <recommendedName>
        <fullName evidence="5">Ig-like domain-containing protein</fullName>
    </recommendedName>
</protein>
<evidence type="ECO:0000259" key="5">
    <source>
        <dbReference type="PROSITE" id="PS50835"/>
    </source>
</evidence>
<dbReference type="InterPro" id="IPR036179">
    <property type="entry name" value="Ig-like_dom_sf"/>
</dbReference>
<evidence type="ECO:0000256" key="4">
    <source>
        <dbReference type="SAM" id="MobiDB-lite"/>
    </source>
</evidence>
<dbReference type="InterPro" id="IPR003591">
    <property type="entry name" value="Leu-rich_rpt_typical-subtyp"/>
</dbReference>
<dbReference type="InterPro" id="IPR007110">
    <property type="entry name" value="Ig-like_dom"/>
</dbReference>
<feature type="region of interest" description="Disordered" evidence="4">
    <location>
        <begin position="676"/>
        <end position="773"/>
    </location>
</feature>
<evidence type="ECO:0000256" key="1">
    <source>
        <dbReference type="ARBA" id="ARBA00022614"/>
    </source>
</evidence>
<dbReference type="SUPFAM" id="SSF52058">
    <property type="entry name" value="L domain-like"/>
    <property type="match status" value="1"/>
</dbReference>
<dbReference type="InterPro" id="IPR001611">
    <property type="entry name" value="Leu-rich_rpt"/>
</dbReference>
<evidence type="ECO:0000313" key="6">
    <source>
        <dbReference type="EMBL" id="EEN70051.1"/>
    </source>
</evidence>
<dbReference type="SMART" id="SM00369">
    <property type="entry name" value="LRR_TYP"/>
    <property type="match status" value="3"/>
</dbReference>
<reference evidence="6" key="1">
    <citation type="journal article" date="2008" name="Nature">
        <title>The amphioxus genome and the evolution of the chordate karyotype.</title>
        <authorList>
            <consortium name="US DOE Joint Genome Institute (JGI-PGF)"/>
            <person name="Putnam N.H."/>
            <person name="Butts T."/>
            <person name="Ferrier D.E.K."/>
            <person name="Furlong R.F."/>
            <person name="Hellsten U."/>
            <person name="Kawashima T."/>
            <person name="Robinson-Rechavi M."/>
            <person name="Shoguchi E."/>
            <person name="Terry A."/>
            <person name="Yu J.-K."/>
            <person name="Benito-Gutierrez E.L."/>
            <person name="Dubchak I."/>
            <person name="Garcia-Fernandez J."/>
            <person name="Gibson-Brown J.J."/>
            <person name="Grigoriev I.V."/>
            <person name="Horton A.C."/>
            <person name="de Jong P.J."/>
            <person name="Jurka J."/>
            <person name="Kapitonov V.V."/>
            <person name="Kohara Y."/>
            <person name="Kuroki Y."/>
            <person name="Lindquist E."/>
            <person name="Lucas S."/>
            <person name="Osoegawa K."/>
            <person name="Pennacchio L.A."/>
            <person name="Salamov A.A."/>
            <person name="Satou Y."/>
            <person name="Sauka-Spengler T."/>
            <person name="Schmutz J."/>
            <person name="Shin-I T."/>
            <person name="Toyoda A."/>
            <person name="Bronner-Fraser M."/>
            <person name="Fujiyama A."/>
            <person name="Holland L.Z."/>
            <person name="Holland P.W.H."/>
            <person name="Satoh N."/>
            <person name="Rokhsar D.S."/>
        </authorList>
    </citation>
    <scope>NUCLEOTIDE SEQUENCE [LARGE SCALE GENOMIC DNA]</scope>
    <source>
        <strain evidence="6">S238N-H82</strain>
        <tissue evidence="6">Testes</tissue>
    </source>
</reference>